<evidence type="ECO:0000313" key="3">
    <source>
        <dbReference type="Proteomes" id="UP001596398"/>
    </source>
</evidence>
<dbReference type="AlphaFoldDB" id="A0ABD5ZQ21"/>
<accession>A0ABD5ZQ21</accession>
<dbReference type="RefSeq" id="WP_276233527.1">
    <property type="nucleotide sequence ID" value="NZ_CP119802.1"/>
</dbReference>
<dbReference type="GeneID" id="79267093"/>
<dbReference type="InterPro" id="IPR037482">
    <property type="entry name" value="ST1585_MBL-fold"/>
</dbReference>
<protein>
    <submittedName>
        <fullName evidence="2">MBL fold metallo-hydrolase</fullName>
    </submittedName>
</protein>
<dbReference type="Proteomes" id="UP001596398">
    <property type="component" value="Unassembled WGS sequence"/>
</dbReference>
<dbReference type="Gene3D" id="3.60.15.10">
    <property type="entry name" value="Ribonuclease Z/Hydroxyacylglutathione hydrolase-like"/>
    <property type="match status" value="1"/>
</dbReference>
<feature type="domain" description="Metallo-beta-lactamase" evidence="1">
    <location>
        <begin position="29"/>
        <end position="225"/>
    </location>
</feature>
<gene>
    <name evidence="2" type="ORF">ACFQJ4_08755</name>
</gene>
<organism evidence="2 3">
    <name type="scientific">Halosegnis marinus</name>
    <dbReference type="NCBI Taxonomy" id="3034023"/>
    <lineage>
        <taxon>Archaea</taxon>
        <taxon>Methanobacteriati</taxon>
        <taxon>Methanobacteriota</taxon>
        <taxon>Stenosarchaea group</taxon>
        <taxon>Halobacteria</taxon>
        <taxon>Halobacteriales</taxon>
        <taxon>Natronomonadaceae</taxon>
        <taxon>Halosegnis</taxon>
    </lineage>
</organism>
<dbReference type="InterPro" id="IPR001279">
    <property type="entry name" value="Metallo-B-lactamas"/>
</dbReference>
<comment type="caution">
    <text evidence="2">The sequence shown here is derived from an EMBL/GenBank/DDBJ whole genome shotgun (WGS) entry which is preliminary data.</text>
</comment>
<proteinExistence type="predicted"/>
<sequence length="302" mass="33101">MAIGDLYEVDYPSVSDVYYLDTGMYDAEAYGALYIVDAPEPAVIDTGMGTHVDNTVAALDTLGIDAPTYIVPTHVHLDHAGGAGYLAAEYPDATVVCPDLGVRHLVDPSRLWAGTKAAVGKQIEFYREPKPIPEERIRSVSGGDELDLGDRALDVYDAPGHAPHQAVFHSPDDDATFVADAAGIWAESAKAVRPTSPPSNFDLERCLADVQTLRDLDPAVLMYAHYGPTATGNKLDRYERVLTDWVRLVEATREEYEDDDAVVEAVASEVEVVEPWSERKVYEEAAMNVRGVLRYLDERGDE</sequence>
<dbReference type="InterPro" id="IPR050855">
    <property type="entry name" value="NDM-1-like"/>
</dbReference>
<name>A0ABD5ZQ21_9EURY</name>
<reference evidence="2 3" key="1">
    <citation type="journal article" date="2019" name="Int. J. Syst. Evol. Microbiol.">
        <title>The Global Catalogue of Microorganisms (GCM) 10K type strain sequencing project: providing services to taxonomists for standard genome sequencing and annotation.</title>
        <authorList>
            <consortium name="The Broad Institute Genomics Platform"/>
            <consortium name="The Broad Institute Genome Sequencing Center for Infectious Disease"/>
            <person name="Wu L."/>
            <person name="Ma J."/>
        </authorList>
    </citation>
    <scope>NUCLEOTIDE SEQUENCE [LARGE SCALE GENOMIC DNA]</scope>
    <source>
        <strain evidence="2 3">DT85</strain>
    </source>
</reference>
<evidence type="ECO:0000259" key="1">
    <source>
        <dbReference type="SMART" id="SM00849"/>
    </source>
</evidence>
<evidence type="ECO:0000313" key="2">
    <source>
        <dbReference type="EMBL" id="MFC7235400.1"/>
    </source>
</evidence>
<dbReference type="PANTHER" id="PTHR42951">
    <property type="entry name" value="METALLO-BETA-LACTAMASE DOMAIN-CONTAINING"/>
    <property type="match status" value="1"/>
</dbReference>
<keyword evidence="3" id="KW-1185">Reference proteome</keyword>
<dbReference type="CDD" id="cd07726">
    <property type="entry name" value="ST1585-like_MBL-fold"/>
    <property type="match status" value="1"/>
</dbReference>
<dbReference type="SUPFAM" id="SSF56281">
    <property type="entry name" value="Metallo-hydrolase/oxidoreductase"/>
    <property type="match status" value="1"/>
</dbReference>
<dbReference type="EMBL" id="JBHTAP010000001">
    <property type="protein sequence ID" value="MFC7235400.1"/>
    <property type="molecule type" value="Genomic_DNA"/>
</dbReference>
<dbReference type="SMART" id="SM00849">
    <property type="entry name" value="Lactamase_B"/>
    <property type="match status" value="1"/>
</dbReference>
<dbReference type="InterPro" id="IPR036866">
    <property type="entry name" value="RibonucZ/Hydroxyglut_hydro"/>
</dbReference>
<dbReference type="Pfam" id="PF00753">
    <property type="entry name" value="Lactamase_B"/>
    <property type="match status" value="1"/>
</dbReference>
<dbReference type="PANTHER" id="PTHR42951:SF4">
    <property type="entry name" value="ACYL-COENZYME A THIOESTERASE MBLAC2"/>
    <property type="match status" value="1"/>
</dbReference>